<evidence type="ECO:0000313" key="9">
    <source>
        <dbReference type="EMBL" id="ANC29602.1"/>
    </source>
</evidence>
<evidence type="ECO:0000256" key="2">
    <source>
        <dbReference type="ARBA" id="ARBA00022723"/>
    </source>
</evidence>
<dbReference type="GO" id="GO:0042128">
    <property type="term" value="P:nitrate assimilation"/>
    <property type="evidence" value="ECO:0007669"/>
    <property type="project" value="UniProtKB-KW"/>
</dbReference>
<keyword evidence="3 9" id="KW-0560">Oxidoreductase</keyword>
<dbReference type="SUPFAM" id="SSF50022">
    <property type="entry name" value="ISP domain"/>
    <property type="match status" value="1"/>
</dbReference>
<keyword evidence="4" id="KW-0408">Iron</keyword>
<keyword evidence="5" id="KW-0411">Iron-sulfur</keyword>
<dbReference type="EC" id="1.7.1.15" evidence="9"/>
<dbReference type="GO" id="GO:0004497">
    <property type="term" value="F:monooxygenase activity"/>
    <property type="evidence" value="ECO:0007669"/>
    <property type="project" value="UniProtKB-ARBA"/>
</dbReference>
<protein>
    <submittedName>
        <fullName evidence="9">Nitrite reductase (NADH) small subunit</fullName>
        <ecNumber evidence="9">1.7.1.15</ecNumber>
    </submittedName>
</protein>
<dbReference type="PROSITE" id="PS51296">
    <property type="entry name" value="RIESKE"/>
    <property type="match status" value="1"/>
</dbReference>
<reference evidence="9 10" key="1">
    <citation type="submission" date="2016-01" db="EMBL/GenBank/DDBJ databases">
        <title>Complete genome sequence of a soil Actinobacterium, Isoptericola dokdonensis DS-3.</title>
        <authorList>
            <person name="Kwon S.-K."/>
            <person name="Kim J.F."/>
        </authorList>
    </citation>
    <scope>NUCLEOTIDE SEQUENCE [LARGE SCALE GENOMIC DNA]</scope>
    <source>
        <strain evidence="9 10">DS-3</strain>
    </source>
</reference>
<dbReference type="GO" id="GO:0051537">
    <property type="term" value="F:2 iron, 2 sulfur cluster binding"/>
    <property type="evidence" value="ECO:0007669"/>
    <property type="project" value="UniProtKB-KW"/>
</dbReference>
<dbReference type="KEGG" id="ido:I598_0002"/>
<evidence type="ECO:0000313" key="10">
    <source>
        <dbReference type="Proteomes" id="UP000076794"/>
    </source>
</evidence>
<dbReference type="PATRIC" id="fig|1300344.3.peg.2"/>
<dbReference type="InterPro" id="IPR017881">
    <property type="entry name" value="NirD"/>
</dbReference>
<keyword evidence="10" id="KW-1185">Reference proteome</keyword>
<evidence type="ECO:0000256" key="4">
    <source>
        <dbReference type="ARBA" id="ARBA00023004"/>
    </source>
</evidence>
<dbReference type="EMBL" id="CP014209">
    <property type="protein sequence ID" value="ANC29602.1"/>
    <property type="molecule type" value="Genomic_DNA"/>
</dbReference>
<feature type="domain" description="Rieske" evidence="8">
    <location>
        <begin position="38"/>
        <end position="151"/>
    </location>
</feature>
<dbReference type="RefSeq" id="WP_083972729.1">
    <property type="nucleotide sequence ID" value="NZ_CP014209.1"/>
</dbReference>
<dbReference type="PANTHER" id="PTHR40562:SF1">
    <property type="entry name" value="NITRITE REDUCTASE (NADH) SMALL SUBUNIT"/>
    <property type="match status" value="1"/>
</dbReference>
<evidence type="ECO:0000256" key="3">
    <source>
        <dbReference type="ARBA" id="ARBA00023002"/>
    </source>
</evidence>
<dbReference type="STRING" id="1300344.I598_0002"/>
<keyword evidence="1" id="KW-0001">2Fe-2S</keyword>
<evidence type="ECO:0000256" key="7">
    <source>
        <dbReference type="SAM" id="MobiDB-lite"/>
    </source>
</evidence>
<dbReference type="AlphaFoldDB" id="A0A168E496"/>
<evidence type="ECO:0000259" key="8">
    <source>
        <dbReference type="PROSITE" id="PS51296"/>
    </source>
</evidence>
<gene>
    <name evidence="9" type="primary">nirD</name>
    <name evidence="9" type="ORF">I598_0002</name>
</gene>
<dbReference type="PANTHER" id="PTHR40562">
    <property type="match status" value="1"/>
</dbReference>
<dbReference type="Proteomes" id="UP000076794">
    <property type="component" value="Chromosome"/>
</dbReference>
<proteinExistence type="predicted"/>
<feature type="region of interest" description="Disordered" evidence="7">
    <location>
        <begin position="1"/>
        <end position="29"/>
    </location>
</feature>
<dbReference type="GO" id="GO:0106316">
    <property type="term" value="F:nitrite reductase (NADH) activity"/>
    <property type="evidence" value="ECO:0007669"/>
    <property type="project" value="UniProtKB-EC"/>
</dbReference>
<keyword evidence="6" id="KW-0534">Nitrate assimilation</keyword>
<dbReference type="PROSITE" id="PS51300">
    <property type="entry name" value="NIRD"/>
    <property type="match status" value="1"/>
</dbReference>
<dbReference type="InterPro" id="IPR036922">
    <property type="entry name" value="Rieske_2Fe-2S_sf"/>
</dbReference>
<name>A0A168E496_9MICO</name>
<keyword evidence="2" id="KW-0479">Metal-binding</keyword>
<dbReference type="CDD" id="cd03529">
    <property type="entry name" value="Rieske_NirD"/>
    <property type="match status" value="1"/>
</dbReference>
<dbReference type="GO" id="GO:0016705">
    <property type="term" value="F:oxidoreductase activity, acting on paired donors, with incorporation or reduction of molecular oxygen"/>
    <property type="evidence" value="ECO:0007669"/>
    <property type="project" value="UniProtKB-ARBA"/>
</dbReference>
<dbReference type="GO" id="GO:0046872">
    <property type="term" value="F:metal ion binding"/>
    <property type="evidence" value="ECO:0007669"/>
    <property type="project" value="UniProtKB-KW"/>
</dbReference>
<evidence type="ECO:0000256" key="6">
    <source>
        <dbReference type="ARBA" id="ARBA00023063"/>
    </source>
</evidence>
<accession>A0A168E496</accession>
<sequence>MTAVTDPTTTGPSTPESTVTAPATEQTATTATTATAGTAVCRLDALVPERGVAALLTRADGTTVQVALFRLLDDTVRAVQQLDPYSGAHVISRGIVGTRNGVPTVAGPVYKQVFDLATGRCLDTGGKSPKAGLGDDLTTYPVEVRDGVVHVGPA</sequence>
<dbReference type="Pfam" id="PF13806">
    <property type="entry name" value="Rieske_2"/>
    <property type="match status" value="1"/>
</dbReference>
<dbReference type="Gene3D" id="2.102.10.10">
    <property type="entry name" value="Rieske [2Fe-2S] iron-sulphur domain"/>
    <property type="match status" value="1"/>
</dbReference>
<evidence type="ECO:0000256" key="1">
    <source>
        <dbReference type="ARBA" id="ARBA00022714"/>
    </source>
</evidence>
<dbReference type="OrthoDB" id="3213360at2"/>
<organism evidence="9 10">
    <name type="scientific">Isoptericola dokdonensis DS-3</name>
    <dbReference type="NCBI Taxonomy" id="1300344"/>
    <lineage>
        <taxon>Bacteria</taxon>
        <taxon>Bacillati</taxon>
        <taxon>Actinomycetota</taxon>
        <taxon>Actinomycetes</taxon>
        <taxon>Micrococcales</taxon>
        <taxon>Promicromonosporaceae</taxon>
        <taxon>Isoptericola</taxon>
    </lineage>
</organism>
<dbReference type="InterPro" id="IPR012748">
    <property type="entry name" value="Rieske-like_NirD"/>
</dbReference>
<dbReference type="InterPro" id="IPR017941">
    <property type="entry name" value="Rieske_2Fe-2S"/>
</dbReference>
<evidence type="ECO:0000256" key="5">
    <source>
        <dbReference type="ARBA" id="ARBA00023014"/>
    </source>
</evidence>